<organism evidence="3 4">
    <name type="scientific">Paenibacillus oceani</name>
    <dbReference type="NCBI Taxonomy" id="2772510"/>
    <lineage>
        <taxon>Bacteria</taxon>
        <taxon>Bacillati</taxon>
        <taxon>Bacillota</taxon>
        <taxon>Bacilli</taxon>
        <taxon>Bacillales</taxon>
        <taxon>Paenibacillaceae</taxon>
        <taxon>Paenibacillus</taxon>
    </lineage>
</organism>
<accession>A0A927C7Y0</accession>
<proteinExistence type="predicted"/>
<dbReference type="Proteomes" id="UP000639396">
    <property type="component" value="Unassembled WGS sequence"/>
</dbReference>
<gene>
    <name evidence="3" type="ORF">IDH45_06655</name>
</gene>
<evidence type="ECO:0000313" key="4">
    <source>
        <dbReference type="Proteomes" id="UP000639396"/>
    </source>
</evidence>
<feature type="signal peptide" evidence="2">
    <location>
        <begin position="1"/>
        <end position="27"/>
    </location>
</feature>
<dbReference type="InterPro" id="IPR050490">
    <property type="entry name" value="Bact_solute-bd_prot1"/>
</dbReference>
<feature type="chain" id="PRO_5038079938" evidence="2">
    <location>
        <begin position="28"/>
        <end position="531"/>
    </location>
</feature>
<dbReference type="CDD" id="cd13580">
    <property type="entry name" value="PBP2_AlgQ_like_1"/>
    <property type="match status" value="1"/>
</dbReference>
<dbReference type="RefSeq" id="WP_190925867.1">
    <property type="nucleotide sequence ID" value="NZ_JACXJA010000006.1"/>
</dbReference>
<dbReference type="PANTHER" id="PTHR43649">
    <property type="entry name" value="ARABINOSE-BINDING PROTEIN-RELATED"/>
    <property type="match status" value="1"/>
</dbReference>
<dbReference type="Gene3D" id="3.40.190.10">
    <property type="entry name" value="Periplasmic binding protein-like II"/>
    <property type="match status" value="3"/>
</dbReference>
<dbReference type="EMBL" id="JACXJA010000006">
    <property type="protein sequence ID" value="MBD2861672.1"/>
    <property type="molecule type" value="Genomic_DNA"/>
</dbReference>
<keyword evidence="4" id="KW-1185">Reference proteome</keyword>
<protein>
    <submittedName>
        <fullName evidence="3">Extracellular solute-binding protein</fullName>
    </submittedName>
</protein>
<comment type="caution">
    <text evidence="3">The sequence shown here is derived from an EMBL/GenBank/DDBJ whole genome shotgun (WGS) entry which is preliminary data.</text>
</comment>
<dbReference type="SUPFAM" id="SSF53850">
    <property type="entry name" value="Periplasmic binding protein-like II"/>
    <property type="match status" value="1"/>
</dbReference>
<dbReference type="PROSITE" id="PS51257">
    <property type="entry name" value="PROKAR_LIPOPROTEIN"/>
    <property type="match status" value="1"/>
</dbReference>
<dbReference type="PANTHER" id="PTHR43649:SF33">
    <property type="entry name" value="POLYGALACTURONAN_RHAMNOGALACTURONAN-BINDING PROTEIN YTCQ"/>
    <property type="match status" value="1"/>
</dbReference>
<dbReference type="AlphaFoldDB" id="A0A927C7Y0"/>
<sequence>MQTRKKTAVLSVATVLLTTSVVGCSSAGGDPAQNGSGSAAPGTDDKAKKYTINAMKPYYGDIPGSEGRGLKMINEKFNVDYIPGLVPQGMYEEKLTVTLVSGTLPDVMVFQSADLTSKYNKFAKQGAFTPLDEYIDQYPSLKVIPKFVLDQFRINGKLYAIPQYYPKFGFTTIVRKDWLDNLGLKVPTSYEELKQVAIAFTKNDPDKNGKNDTYGIAIGKDINPSFTQGAYWDSLAWYHKDAQGRFIPGNIGPGRKEIVSMLADLYKENAITRDFATIDWANTNKEFYSGKAGIFIGTPRGMSQAYMDGLMKINPAAKFVHLDQFKAPDGSQGMLAGSGFSGFEVISAEAGKDKGKVKRILEMVDTGRHFYPDGEKNEKNADFDWLYGNVGQGYDMVNGLPVTKKDAAAQGLQPLNYLIDGVAWPAKDSDLNYLLAYQEPLKSLAGEIMKSYSAMKYYANPTSGVVSETQLSKGADLTKYLNDEQTKMIAGQRPISDWDKMIEEWKAKGGEQLIKEMNAEAKFKDMKEGWN</sequence>
<evidence type="ECO:0000256" key="1">
    <source>
        <dbReference type="ARBA" id="ARBA00022729"/>
    </source>
</evidence>
<name>A0A927C7Y0_9BACL</name>
<reference evidence="3" key="1">
    <citation type="submission" date="2020-09" db="EMBL/GenBank/DDBJ databases">
        <title>A novel bacterium of genus Paenibacillus, isolated from South China Sea.</title>
        <authorList>
            <person name="Huang H."/>
            <person name="Mo K."/>
            <person name="Hu Y."/>
        </authorList>
    </citation>
    <scope>NUCLEOTIDE SEQUENCE</scope>
    <source>
        <strain evidence="3">IB182363</strain>
    </source>
</reference>
<keyword evidence="1 2" id="KW-0732">Signal</keyword>
<evidence type="ECO:0000256" key="2">
    <source>
        <dbReference type="SAM" id="SignalP"/>
    </source>
</evidence>
<evidence type="ECO:0000313" key="3">
    <source>
        <dbReference type="EMBL" id="MBD2861672.1"/>
    </source>
</evidence>